<feature type="domain" description="CRISPR-associated protein Cas6 C-terminal" evidence="1">
    <location>
        <begin position="119"/>
        <end position="233"/>
    </location>
</feature>
<keyword evidence="3" id="KW-1185">Reference proteome</keyword>
<dbReference type="Gene3D" id="3.30.70.1900">
    <property type="match status" value="1"/>
</dbReference>
<dbReference type="AlphaFoldDB" id="A0A1I6SE22"/>
<proteinExistence type="predicted"/>
<evidence type="ECO:0000313" key="2">
    <source>
        <dbReference type="EMBL" id="SFS75174.1"/>
    </source>
</evidence>
<name>A0A1I6SE22_9BACL</name>
<evidence type="ECO:0000259" key="1">
    <source>
        <dbReference type="Pfam" id="PF10040"/>
    </source>
</evidence>
<dbReference type="Proteomes" id="UP000198660">
    <property type="component" value="Unassembled WGS sequence"/>
</dbReference>
<evidence type="ECO:0000313" key="3">
    <source>
        <dbReference type="Proteomes" id="UP000198660"/>
    </source>
</evidence>
<protein>
    <submittedName>
        <fullName evidence="2">CRISPR-associated endoribonuclease Cas6</fullName>
    </submittedName>
</protein>
<accession>A0A1I6SE22</accession>
<dbReference type="EMBL" id="FPAA01000007">
    <property type="protein sequence ID" value="SFS75174.1"/>
    <property type="molecule type" value="Genomic_DNA"/>
</dbReference>
<dbReference type="RefSeq" id="WP_176392015.1">
    <property type="nucleotide sequence ID" value="NZ_FPAA01000007.1"/>
</dbReference>
<dbReference type="InterPro" id="IPR019267">
    <property type="entry name" value="CRISPR-assoc_Cas6_C"/>
</dbReference>
<gene>
    <name evidence="2" type="ORF">SAMN05444972_10713</name>
</gene>
<sequence length="258" mass="30052">MYSLRLNISSTDVPKDQWVLSRRFHAFIFHSIQRQDPQLSEWLHSRKERQLFGTYLSFKTGDFFVRTPIKEIVQCLQQSLLSQMSIDLKSWSTRIQRMTCERITSEELLSKVSSKITFDFLTPTTFYQWGNYFPMPDLQRLFSSGLKSFQLTDNQGIGWQEIEPLIKELRVENLSVSTERVDFGSFKVIGFRGTLAFTTKFLSLEDQRRLWLLASYGSMIGFGYKTAWGLGQTKLRELSTIRDDQTLDTNKKAFTKGG</sequence>
<reference evidence="3" key="1">
    <citation type="submission" date="2016-10" db="EMBL/GenBank/DDBJ databases">
        <authorList>
            <person name="Varghese N."/>
            <person name="Submissions S."/>
        </authorList>
    </citation>
    <scope>NUCLEOTIDE SEQUENCE [LARGE SCALE GENOMIC DNA]</scope>
    <source>
        <strain evidence="3">DSM 45789</strain>
    </source>
</reference>
<dbReference type="Pfam" id="PF10040">
    <property type="entry name" value="CRISPR_Cas6"/>
    <property type="match status" value="1"/>
</dbReference>
<organism evidence="2 3">
    <name type="scientific">Marininema halotolerans</name>
    <dbReference type="NCBI Taxonomy" id="1155944"/>
    <lineage>
        <taxon>Bacteria</taxon>
        <taxon>Bacillati</taxon>
        <taxon>Bacillota</taxon>
        <taxon>Bacilli</taxon>
        <taxon>Bacillales</taxon>
        <taxon>Thermoactinomycetaceae</taxon>
        <taxon>Marininema</taxon>
    </lineage>
</organism>
<dbReference type="CDD" id="cd21141">
    <property type="entry name" value="Cas6_III-like"/>
    <property type="match status" value="1"/>
</dbReference>